<dbReference type="GO" id="GO:0016042">
    <property type="term" value="P:lipid catabolic process"/>
    <property type="evidence" value="ECO:0007669"/>
    <property type="project" value="UniProtKB-UniRule"/>
</dbReference>
<dbReference type="Pfam" id="PF01734">
    <property type="entry name" value="Patatin"/>
    <property type="match status" value="1"/>
</dbReference>
<evidence type="ECO:0000256" key="3">
    <source>
        <dbReference type="ARBA" id="ARBA00023098"/>
    </source>
</evidence>
<feature type="domain" description="PNPLA" evidence="5">
    <location>
        <begin position="7"/>
        <end position="186"/>
    </location>
</feature>
<evidence type="ECO:0000256" key="4">
    <source>
        <dbReference type="PROSITE-ProRule" id="PRU01161"/>
    </source>
</evidence>
<dbReference type="PROSITE" id="PS51635">
    <property type="entry name" value="PNPLA"/>
    <property type="match status" value="1"/>
</dbReference>
<keyword evidence="2 4" id="KW-0442">Lipid degradation</keyword>
<evidence type="ECO:0000256" key="1">
    <source>
        <dbReference type="ARBA" id="ARBA00022801"/>
    </source>
</evidence>
<organism evidence="6 7">
    <name type="scientific">Nitrosomonas marina</name>
    <dbReference type="NCBI Taxonomy" id="917"/>
    <lineage>
        <taxon>Bacteria</taxon>
        <taxon>Pseudomonadati</taxon>
        <taxon>Pseudomonadota</taxon>
        <taxon>Betaproteobacteria</taxon>
        <taxon>Nitrosomonadales</taxon>
        <taxon>Nitrosomonadaceae</taxon>
        <taxon>Nitrosomonas</taxon>
    </lineage>
</organism>
<proteinExistence type="predicted"/>
<dbReference type="Gene3D" id="3.40.1090.10">
    <property type="entry name" value="Cytosolic phospholipase A2 catalytic domain"/>
    <property type="match status" value="1"/>
</dbReference>
<evidence type="ECO:0000259" key="5">
    <source>
        <dbReference type="PROSITE" id="PS51635"/>
    </source>
</evidence>
<sequence>MRPRYVLSLDGGGSHLLIQLSVLACLEEDAGVSTYDLFDIIAGSSSGGMLACLISGRTLSASGIIRLIQQDKLLENMMTGHWLNRLLNTLQIRPKYSGISKRRRLKKELGGLRLSSLDKQVFVPCFNLDRDQLEIFTNQTKPDFLLCEIADACTAAPAYYPPVRMEDKGWRIDGGVGMNNPGLGAYLHARQLWPDAAIKMLSIGSGWRSFSFDGQKARRYGGMQWSAKGIASVILREKMMANAKLTEAVIGEHALYINEYLKHFGLPDHMDSVNDPVNQQKALEIGRLWYDRHREEIRRWIPAQNAGHSAAA</sequence>
<dbReference type="InterPro" id="IPR002641">
    <property type="entry name" value="PNPLA_dom"/>
</dbReference>
<comment type="caution">
    <text evidence="4">Lacks conserved residue(s) required for the propagation of feature annotation.</text>
</comment>
<keyword evidence="1 4" id="KW-0378">Hydrolase</keyword>
<reference evidence="6 7" key="1">
    <citation type="submission" date="2016-10" db="EMBL/GenBank/DDBJ databases">
        <authorList>
            <person name="de Groot N.N."/>
        </authorList>
    </citation>
    <scope>NUCLEOTIDE SEQUENCE [LARGE SCALE GENOMIC DNA]</scope>
    <source>
        <strain evidence="6 7">Nm22</strain>
    </source>
</reference>
<keyword evidence="3 4" id="KW-0443">Lipid metabolism</keyword>
<dbReference type="PROSITE" id="PS51257">
    <property type="entry name" value="PROKAR_LIPOPROTEIN"/>
    <property type="match status" value="1"/>
</dbReference>
<dbReference type="STRING" id="917.SAMN05216326_11722"/>
<dbReference type="RefSeq" id="WP_245738795.1">
    <property type="nucleotide sequence ID" value="NZ_FOCP01000002.1"/>
</dbReference>
<feature type="active site" description="Nucleophile" evidence="4">
    <location>
        <position position="45"/>
    </location>
</feature>
<dbReference type="Proteomes" id="UP000199459">
    <property type="component" value="Unassembled WGS sequence"/>
</dbReference>
<dbReference type="CDD" id="cd07199">
    <property type="entry name" value="Pat17_PNPLA8_PNPLA9_like"/>
    <property type="match status" value="1"/>
</dbReference>
<dbReference type="AlphaFoldDB" id="A0A1H8BB76"/>
<feature type="active site" description="Proton acceptor" evidence="4">
    <location>
        <position position="173"/>
    </location>
</feature>
<dbReference type="PANTHER" id="PTHR32241:SF3">
    <property type="entry name" value="PATATIN-LIKE PROTEIN 6"/>
    <property type="match status" value="1"/>
</dbReference>
<evidence type="ECO:0000256" key="2">
    <source>
        <dbReference type="ARBA" id="ARBA00022963"/>
    </source>
</evidence>
<evidence type="ECO:0000313" key="6">
    <source>
        <dbReference type="EMBL" id="SEM80211.1"/>
    </source>
</evidence>
<gene>
    <name evidence="6" type="ORF">SAMN05216325_102194</name>
</gene>
<feature type="short sequence motif" description="DGA/G" evidence="4">
    <location>
        <begin position="173"/>
        <end position="175"/>
    </location>
</feature>
<dbReference type="GO" id="GO:0016787">
    <property type="term" value="F:hydrolase activity"/>
    <property type="evidence" value="ECO:0007669"/>
    <property type="project" value="UniProtKB-UniRule"/>
</dbReference>
<dbReference type="InterPro" id="IPR016035">
    <property type="entry name" value="Acyl_Trfase/lysoPLipase"/>
</dbReference>
<protein>
    <submittedName>
        <fullName evidence="6">Patatin-like phospholipase</fullName>
    </submittedName>
</protein>
<evidence type="ECO:0000313" key="7">
    <source>
        <dbReference type="Proteomes" id="UP000199459"/>
    </source>
</evidence>
<accession>A0A1H8BB76</accession>
<feature type="short sequence motif" description="GXSXG" evidence="4">
    <location>
        <begin position="43"/>
        <end position="47"/>
    </location>
</feature>
<dbReference type="EMBL" id="FOCP01000002">
    <property type="protein sequence ID" value="SEM80211.1"/>
    <property type="molecule type" value="Genomic_DNA"/>
</dbReference>
<dbReference type="SUPFAM" id="SSF52151">
    <property type="entry name" value="FabD/lysophospholipase-like"/>
    <property type="match status" value="1"/>
</dbReference>
<dbReference type="PANTHER" id="PTHR32241">
    <property type="entry name" value="PATATIN-LIKE PROTEIN 6"/>
    <property type="match status" value="1"/>
</dbReference>
<name>A0A1H8BB76_9PROT</name>